<accession>A0A1G9MRV3</accession>
<name>A0A1G9MRV3_9BACT</name>
<keyword evidence="1" id="KW-0732">Signal</keyword>
<evidence type="ECO:0000256" key="1">
    <source>
        <dbReference type="SAM" id="SignalP"/>
    </source>
</evidence>
<keyword evidence="3" id="KW-1185">Reference proteome</keyword>
<evidence type="ECO:0008006" key="4">
    <source>
        <dbReference type="Google" id="ProtNLM"/>
    </source>
</evidence>
<reference evidence="2 3" key="1">
    <citation type="submission" date="2016-10" db="EMBL/GenBank/DDBJ databases">
        <authorList>
            <person name="de Groot N.N."/>
        </authorList>
    </citation>
    <scope>NUCLEOTIDE SEQUENCE [LARGE SCALE GENOMIC DNA]</scope>
    <source>
        <strain evidence="2 3">DSM 21668</strain>
    </source>
</reference>
<dbReference type="AlphaFoldDB" id="A0A1G9MRV3"/>
<dbReference type="EMBL" id="FNGS01000003">
    <property type="protein sequence ID" value="SDL76970.1"/>
    <property type="molecule type" value="Genomic_DNA"/>
</dbReference>
<evidence type="ECO:0000313" key="3">
    <source>
        <dbReference type="Proteomes" id="UP000198901"/>
    </source>
</evidence>
<dbReference type="STRING" id="563176.SAMN04488090_1719"/>
<evidence type="ECO:0000313" key="2">
    <source>
        <dbReference type="EMBL" id="SDL76970.1"/>
    </source>
</evidence>
<dbReference type="RefSeq" id="WP_093200476.1">
    <property type="nucleotide sequence ID" value="NZ_FNGS01000003.1"/>
</dbReference>
<dbReference type="Gene3D" id="2.60.40.2340">
    <property type="match status" value="1"/>
</dbReference>
<gene>
    <name evidence="2" type="ORF">SAMN04488090_1719</name>
</gene>
<proteinExistence type="predicted"/>
<organism evidence="2 3">
    <name type="scientific">Siphonobacter aquaeclarae</name>
    <dbReference type="NCBI Taxonomy" id="563176"/>
    <lineage>
        <taxon>Bacteria</taxon>
        <taxon>Pseudomonadati</taxon>
        <taxon>Bacteroidota</taxon>
        <taxon>Cytophagia</taxon>
        <taxon>Cytophagales</taxon>
        <taxon>Cytophagaceae</taxon>
        <taxon>Siphonobacter</taxon>
    </lineage>
</organism>
<dbReference type="Proteomes" id="UP000198901">
    <property type="component" value="Unassembled WGS sequence"/>
</dbReference>
<feature type="signal peptide" evidence="1">
    <location>
        <begin position="1"/>
        <end position="20"/>
    </location>
</feature>
<feature type="chain" id="PRO_5011461391" description="IPT/TIG domain-containing protein" evidence="1">
    <location>
        <begin position="21"/>
        <end position="415"/>
    </location>
</feature>
<protein>
    <recommendedName>
        <fullName evidence="4">IPT/TIG domain-containing protein</fullName>
    </recommendedName>
</protein>
<sequence length="415" mass="44967">MKAYALILLFWAAVFHGTLAQTPAPLQITRFAVAGIDDGRIDQKTRTISLTLPAGFSATTLVPTITTTPNVQQISMVSGQPFELSIQEPITIQLSGGTAKTSYRLYIRGTLQPDLSDLLRVTISEGTQFVTIPMKGNSTLPTASDAKPSFITIRNTVTGETHQSPVIDHKNPYLWYLPCDLVSGVYEATLTTQGQTFTVSRQVVVTAGKPFLYSPGYFWKATSCRTDLTTTPGSPFVLKGRNFEAKADYRLELKNDFQSVTLPGTFADEQTLTFQIPATLATGTYQLQAFARNKPIPSAKETGGNERPQLIVGDYGGQAGIESVGDGAFKESATFRPGDAISFSCLGFGAGGAVKLVHAGASYLTPEGTLKSQLPSMTYRTLCRLPDTLPQGTYEVYVVKNGKQSARYRQKITIQ</sequence>